<sequence>MTEDDELIPKRDKNEKYDILSFLFVDGAEDTIFQLFQLYQQNQKNYNTIQAIQSSFQYNYTNKIQFFITVKKFYSIIENKIQLFYNTISKSQQFCNTIPENQLLHNAISKSCERIQRKIRDQHRLYCVDETEEEIQEQLLFMPLFNIDELIRQLENTILMSQQLIKQIHLQLQLQLSMQHFYTMEQNSFDQQIRQLENTILISRQLIQSNSVQQSQGGPDEFQMQDQQLRILYNNKRNHLIQEILNFYVAKVVDGQKVTHENVDQCLMKNKVVGPELFADIIRKKRCKWGEEASNAFRLVLGEYEEYISQLKTNHGYIKTGLWEYVSFILLSKYGHDYSPVQCAVKHKKR</sequence>
<protein>
    <submittedName>
        <fullName evidence="1">Uncharacterized protein</fullName>
    </submittedName>
</protein>
<keyword evidence="2" id="KW-1185">Reference proteome</keyword>
<reference evidence="1 2" key="1">
    <citation type="submission" date="2017-11" db="EMBL/GenBank/DDBJ databases">
        <title>The genome of Rhizophagus clarus HR1 reveals common genetic basis of auxotrophy among arbuscular mycorrhizal fungi.</title>
        <authorList>
            <person name="Kobayashi Y."/>
        </authorList>
    </citation>
    <scope>NUCLEOTIDE SEQUENCE [LARGE SCALE GENOMIC DNA]</scope>
    <source>
        <strain evidence="1 2">HR1</strain>
    </source>
</reference>
<dbReference type="Proteomes" id="UP000247702">
    <property type="component" value="Unassembled WGS sequence"/>
</dbReference>
<dbReference type="EMBL" id="BEXD01003947">
    <property type="protein sequence ID" value="GBC04444.1"/>
    <property type="molecule type" value="Genomic_DNA"/>
</dbReference>
<proteinExistence type="predicted"/>
<evidence type="ECO:0000313" key="1">
    <source>
        <dbReference type="EMBL" id="GBC04444.1"/>
    </source>
</evidence>
<gene>
    <name evidence="1" type="ORF">RclHR1_05690012</name>
</gene>
<dbReference type="AlphaFoldDB" id="A0A2Z6RPI6"/>
<organism evidence="1 2">
    <name type="scientific">Rhizophagus clarus</name>
    <dbReference type="NCBI Taxonomy" id="94130"/>
    <lineage>
        <taxon>Eukaryota</taxon>
        <taxon>Fungi</taxon>
        <taxon>Fungi incertae sedis</taxon>
        <taxon>Mucoromycota</taxon>
        <taxon>Glomeromycotina</taxon>
        <taxon>Glomeromycetes</taxon>
        <taxon>Glomerales</taxon>
        <taxon>Glomeraceae</taxon>
        <taxon>Rhizophagus</taxon>
    </lineage>
</organism>
<evidence type="ECO:0000313" key="2">
    <source>
        <dbReference type="Proteomes" id="UP000247702"/>
    </source>
</evidence>
<accession>A0A2Z6RPI6</accession>
<comment type="caution">
    <text evidence="1">The sequence shown here is derived from an EMBL/GenBank/DDBJ whole genome shotgun (WGS) entry which is preliminary data.</text>
</comment>
<name>A0A2Z6RPI6_9GLOM</name>